<keyword evidence="1" id="KW-1185">Reference proteome</keyword>
<sequence>MAQPRAGRARAR</sequence>
<proteinExistence type="predicted"/>
<evidence type="ECO:0000313" key="1">
    <source>
        <dbReference type="Proteomes" id="UP000095280"/>
    </source>
</evidence>
<dbReference type="WBParaSite" id="maker-unitig_26821-snap-gene-0.1-mRNA-1">
    <property type="protein sequence ID" value="maker-unitig_26821-snap-gene-0.1-mRNA-1"/>
    <property type="gene ID" value="maker-unitig_26821-snap-gene-0.1"/>
</dbReference>
<protein>
    <submittedName>
        <fullName evidence="2">Uncharacterized protein</fullName>
    </submittedName>
</protein>
<name>A0A1I8FAH2_9PLAT</name>
<evidence type="ECO:0000313" key="2">
    <source>
        <dbReference type="WBParaSite" id="maker-unitig_26821-snap-gene-0.1-mRNA-1"/>
    </source>
</evidence>
<dbReference type="Proteomes" id="UP000095280">
    <property type="component" value="Unplaced"/>
</dbReference>
<organism evidence="1 2">
    <name type="scientific">Macrostomum lignano</name>
    <dbReference type="NCBI Taxonomy" id="282301"/>
    <lineage>
        <taxon>Eukaryota</taxon>
        <taxon>Metazoa</taxon>
        <taxon>Spiralia</taxon>
        <taxon>Lophotrochozoa</taxon>
        <taxon>Platyhelminthes</taxon>
        <taxon>Rhabditophora</taxon>
        <taxon>Macrostomorpha</taxon>
        <taxon>Macrostomida</taxon>
        <taxon>Macrostomidae</taxon>
        <taxon>Macrostomum</taxon>
    </lineage>
</organism>
<accession>A0A1I8FAH2</accession>
<reference evidence="2" key="1">
    <citation type="submission" date="2016-11" db="UniProtKB">
        <authorList>
            <consortium name="WormBaseParasite"/>
        </authorList>
    </citation>
    <scope>IDENTIFICATION</scope>
</reference>